<accession>A0ACB9YDF6</accession>
<proteinExistence type="predicted"/>
<name>A0ACB9YDF6_PLABR</name>
<dbReference type="EMBL" id="CM043774">
    <property type="protein sequence ID" value="KAI4839778.1"/>
    <property type="molecule type" value="Genomic_DNA"/>
</dbReference>
<sequence length="2100" mass="245488">MIKFCKSDSLLIDYNELKYICFFYTFLLIYFLVWYIWKKHYQQEINKKHRWKYNEGICKNENTEFFNFIYESESCDEVIVRQEGYKNSVIGFLLKNISIFLYVLTHIIIIILIGNEYCIYENHEILWNDRALIFFIFFLLSFIITYSILIVRRHMHSFFLKPALLKDSDYVLVYTKNEEYINVYRDIYKQFFNLANLFFKNCITVLSKHFYVFLNVYHSYLNMIKNFINSKDNTDMNHLRNKKYDNNMSAEDTTVKKHMKTKKIKKKIERGDNNDNNHYQPQHRYVKRQQHSTEVRRIPKEKMLKVYKIRVRTNEENIRYFFFRSMKYVYNEEKDAFYNISCRIKEKVNSLDFNYILKKGGLNNNEIINNINEYGYNNIHLEIFSFFTNMRRELLDGIYMFQLYITYKNFFWKEIITSIIWIVISLLTVVRKILKNQKNKKEIFDNIQANNNTVVTVYRNSVVQQIPSNNLTIGDIIIITPKMTIPCDCILLTGHVLVDESLLTGESRPMKKACVPSGDSGMNWKRGMNGPNSFDMSYADQSGASHMLGAPHKSSSLENNHNKYAKRVKRSFEASPRSNKMGVKNDISRMGSSSSGSRRRRRSGSCSNGSCSGNSRGLHKPSGHRYRANNLLYAGTEVISTLNFSDNIYAIVINVSIYTYKGKYMQNVLFPNPLLFKYDSQLPIVFVFTILFSLICLYFQIRYLGLNMTSIFYTLGTLSQILPVWTPVVLNIGLNISTNRLKKEKNICCIAPSRIPICGKIRIFFFDKTGTLTDHNIEFSGVHFCNNILTEKKINLTEKGPFNRGMIDDVYDMKCERPSSFIAPSSKSVTQGYQRTGFAKIGGCKKREAYKSEVDEIEVDEIEVDKSEVDKREVYNKSEVDEIEVDKSEPNNDNSGSNHIIDPYPDRSHNRSHSRSNSRRSFYSSNDNARGAENVDGEKTEQVRISYKEKHMTHMVNGDKTKGKDEKLAPNDVLHNEKKETNEDEEEEKEKEEEEKEKEEKEKEEKEKEEEEKEKEEKEEKRDKSPSFNMREKNSRTSSEDIFQSYDEMEEQKPYEGKTYQYTLQDKKNNVNSEELKKRIEQNNLIDDIAHVRNVNMDGRLYGGEHDKSSTDNTCLDHKKDIKDEQDVLINIVPDLIDGVHCAKKKKKQRKEKKLNSEKSCNEKGEDAKQSSMDKSVDKKRSSKDEREYNEYAPIRSSLFNNSNSSMNSVTSLLYNSKLMWTNKVTLKNTPSNYHLLIYALAGSSCVYYDNNNIYGNEIDKKLFEATEMMITNYTNKHNMDIKRVSLRINNTYKYFDILKMFEFDYYTKTSTTLAYGNFDFKEKFFTVFSKGSFDKIYQKCVKNEELYFFKKKEQEYSKNGFYVIALAFKIIYNPSYEQVLLLSREELEKNMNFLSLIMFSNHIKKDAESVIQTLKSSSIRPVILTGDNAYNCLYVGNRIGLFNNINFYESFFTLSIDSSTASDFAKNIGEKEIDNEKEHLYLPSENAYRSNETKFLSFENFLKSNKGKEGSHHYSSNFMHNQNEQKSQKKNEKKKKIEKEEDPNKNNAHKYSALNKKYEGNKDQESDDENMMLLSRSPNEGERSNANAGERGRESCPYGNTSNNRNHNTYVNNKKGRGNNEYSYMNPVDQKHLEENNILSTQGSEEDRVEENIIVYGYVLNNELRFVNIQNDNKIDTNLVLYKDIYKEIILTGEAYKHVRSHIFHIRSLEEEEEEEQQHKQKQQPQSQHQFCVSKNPEGYKNFLLRIRIFSRLTPNNKMEIIRDFIKFDYICGMCGDGSNDCGALKISHAGLALSNSDSSIVSPFSSKNENLKSVIDILREGRACLVTSINCYKYMLLYGFMISIIKIVLFMNAHAVMSEYGYLFFDNIILLLLAKSMTLSKPACKLKTQTPTSSIVGAQTILSLLCTLIVNFFFFYLIIFQFFYIYDLPSSYDMNTSAPKSSWWLMSDNYESFLSCIWFCFQIVNSALILTFGGKYRKHIFTNYTFMTYYCLINVFLLYLTVGGPNKLTCLFRMNCNDEVSKRTKIKILDAISYSASGLSFYGPNGNNILSTGHKIKFIFLNILNIAINILISKYVLCERLYNRVRKFFNFQNRKVPT</sequence>
<organism evidence="1 2">
    <name type="scientific">Plasmodium brasilianum</name>
    <dbReference type="NCBI Taxonomy" id="5824"/>
    <lineage>
        <taxon>Eukaryota</taxon>
        <taxon>Sar</taxon>
        <taxon>Alveolata</taxon>
        <taxon>Apicomplexa</taxon>
        <taxon>Aconoidasida</taxon>
        <taxon>Haemosporida</taxon>
        <taxon>Plasmodiidae</taxon>
        <taxon>Plasmodium</taxon>
        <taxon>Plasmodium (Plasmodium)</taxon>
    </lineage>
</organism>
<comment type="caution">
    <text evidence="1">The sequence shown here is derived from an EMBL/GenBank/DDBJ whole genome shotgun (WGS) entry which is preliminary data.</text>
</comment>
<keyword evidence="2" id="KW-1185">Reference proteome</keyword>
<evidence type="ECO:0000313" key="1">
    <source>
        <dbReference type="EMBL" id="KAI4839778.1"/>
    </source>
</evidence>
<reference evidence="1" key="1">
    <citation type="submission" date="2022-06" db="EMBL/GenBank/DDBJ databases">
        <title>The First Complete Genome of the Simian Malaria Parasite Plasmodium brasilianum.</title>
        <authorList>
            <person name="Bajic M."/>
            <person name="Ravishankar S."/>
        </authorList>
    </citation>
    <scope>NUCLEOTIDE SEQUENCE</scope>
    <source>
        <strain evidence="1">Bolivian I</strain>
    </source>
</reference>
<evidence type="ECO:0000313" key="2">
    <source>
        <dbReference type="Proteomes" id="UP001056978"/>
    </source>
</evidence>
<dbReference type="Proteomes" id="UP001056978">
    <property type="component" value="Chromosome 6"/>
</dbReference>
<gene>
    <name evidence="1" type="ORF">MKS88_001680</name>
</gene>
<protein>
    <submittedName>
        <fullName evidence="1">Cation transporting P-ATPase</fullName>
    </submittedName>
</protein>